<dbReference type="InterPro" id="IPR009003">
    <property type="entry name" value="Peptidase_S1_PA"/>
</dbReference>
<evidence type="ECO:0000256" key="4">
    <source>
        <dbReference type="ARBA" id="ARBA00023180"/>
    </source>
</evidence>
<accession>A0A8K1CJV9</accession>
<evidence type="ECO:0000259" key="6">
    <source>
        <dbReference type="PROSITE" id="PS50240"/>
    </source>
</evidence>
<name>A0A8K1CJV9_PYTOL</name>
<feature type="compositionally biased region" description="Pro residues" evidence="5">
    <location>
        <begin position="492"/>
        <end position="505"/>
    </location>
</feature>
<dbReference type="Proteomes" id="UP000794436">
    <property type="component" value="Unassembled WGS sequence"/>
</dbReference>
<feature type="region of interest" description="Disordered" evidence="5">
    <location>
        <begin position="482"/>
        <end position="518"/>
    </location>
</feature>
<dbReference type="AlphaFoldDB" id="A0A8K1CJV9"/>
<dbReference type="PANTHER" id="PTHR24276:SF98">
    <property type="entry name" value="FI18310P1-RELATED"/>
    <property type="match status" value="1"/>
</dbReference>
<evidence type="ECO:0000313" key="8">
    <source>
        <dbReference type="Proteomes" id="UP000794436"/>
    </source>
</evidence>
<dbReference type="SMART" id="SM00020">
    <property type="entry name" value="Tryp_SPc"/>
    <property type="match status" value="1"/>
</dbReference>
<evidence type="ECO:0000313" key="7">
    <source>
        <dbReference type="EMBL" id="TMW64600.1"/>
    </source>
</evidence>
<evidence type="ECO:0000256" key="5">
    <source>
        <dbReference type="SAM" id="MobiDB-lite"/>
    </source>
</evidence>
<dbReference type="OrthoDB" id="160172at2759"/>
<keyword evidence="2" id="KW-0843">Virulence</keyword>
<feature type="domain" description="Peptidase S1" evidence="6">
    <location>
        <begin position="221"/>
        <end position="480"/>
    </location>
</feature>
<dbReference type="GO" id="GO:0004252">
    <property type="term" value="F:serine-type endopeptidase activity"/>
    <property type="evidence" value="ECO:0007669"/>
    <property type="project" value="InterPro"/>
</dbReference>
<keyword evidence="8" id="KW-1185">Reference proteome</keyword>
<dbReference type="InterPro" id="IPR001254">
    <property type="entry name" value="Trypsin_dom"/>
</dbReference>
<comment type="caution">
    <text evidence="7">The sequence shown here is derived from an EMBL/GenBank/DDBJ whole genome shotgun (WGS) entry which is preliminary data.</text>
</comment>
<reference evidence="7" key="1">
    <citation type="submission" date="2019-03" db="EMBL/GenBank/DDBJ databases">
        <title>Long read genome sequence of the mycoparasitic Pythium oligandrum ATCC 38472 isolated from sugarbeet rhizosphere.</title>
        <authorList>
            <person name="Gaulin E."/>
        </authorList>
    </citation>
    <scope>NUCLEOTIDE SEQUENCE</scope>
    <source>
        <strain evidence="7">ATCC 38472_TT</strain>
    </source>
</reference>
<organism evidence="7 8">
    <name type="scientific">Pythium oligandrum</name>
    <name type="common">Mycoparasitic fungus</name>
    <dbReference type="NCBI Taxonomy" id="41045"/>
    <lineage>
        <taxon>Eukaryota</taxon>
        <taxon>Sar</taxon>
        <taxon>Stramenopiles</taxon>
        <taxon>Oomycota</taxon>
        <taxon>Peronosporomycetes</taxon>
        <taxon>Pythiales</taxon>
        <taxon>Pythiaceae</taxon>
        <taxon>Pythium</taxon>
    </lineage>
</organism>
<keyword evidence="3" id="KW-1015">Disulfide bond</keyword>
<evidence type="ECO:0000256" key="3">
    <source>
        <dbReference type="ARBA" id="ARBA00023157"/>
    </source>
</evidence>
<sequence>MTAAAEPSTCYPPVVILGTSAKPQACAGLPITSSHVLVHSQCAKAYEQLTSAFLMVLDDDDDGSNDEETRLARTDVTKIEAVPLQGGKTIHIATLKTPLQATTTLTLPLRTSYPVPLQNDTEATLISVDLATFTIGRVDSVVYVDSSLCDQPVCLLPADIDSRDVNQQSKHWSFLLKHNPNQADGYRLLGLGGSSVTNQDGIWGFSWLPQQLSSSSFADLGVSGVKTVTVTNTEAVPWGTSYMNEDIQYIVELRSVKSGATVCLGSLIASRWVLTAANCQRSNIKLKWAGLNAMRAPSFSKDIEIIEVGRTIAHPSYRALRTINNGREQITYYNDVLLVELKRATTRKPIKLLTETSNAPKEIKQAINATVFAYIMVNNSDALLPMTLPLIYGRDFCNGLVGINMSVTDEEIVCVGGMPWKETCFTMFAGGGNPLVLLRNTQHQRLLAIGSAGVACRPGQLYSAYTRVTGSLPFINKYIHSSTPTTSKPNDASPPPVTRTPPPTTKKPSKVANFPPVD</sequence>
<gene>
    <name evidence="7" type="ORF">Poli38472_011480</name>
</gene>
<dbReference type="InterPro" id="IPR050430">
    <property type="entry name" value="Peptidase_S1"/>
</dbReference>
<dbReference type="PANTHER" id="PTHR24276">
    <property type="entry name" value="POLYSERASE-RELATED"/>
    <property type="match status" value="1"/>
</dbReference>
<proteinExistence type="predicted"/>
<protein>
    <recommendedName>
        <fullName evidence="6">Peptidase S1 domain-containing protein</fullName>
    </recommendedName>
</protein>
<dbReference type="SUPFAM" id="SSF50494">
    <property type="entry name" value="Trypsin-like serine proteases"/>
    <property type="match status" value="1"/>
</dbReference>
<dbReference type="PROSITE" id="PS50240">
    <property type="entry name" value="TRYPSIN_DOM"/>
    <property type="match status" value="1"/>
</dbReference>
<dbReference type="Gene3D" id="2.40.10.10">
    <property type="entry name" value="Trypsin-like serine proteases"/>
    <property type="match status" value="1"/>
</dbReference>
<dbReference type="InterPro" id="IPR043504">
    <property type="entry name" value="Peptidase_S1_PA_chymotrypsin"/>
</dbReference>
<dbReference type="EMBL" id="SPLM01000039">
    <property type="protein sequence ID" value="TMW64600.1"/>
    <property type="molecule type" value="Genomic_DNA"/>
</dbReference>
<keyword evidence="4" id="KW-0325">Glycoprotein</keyword>
<dbReference type="Pfam" id="PF00089">
    <property type="entry name" value="Trypsin"/>
    <property type="match status" value="1"/>
</dbReference>
<evidence type="ECO:0000256" key="2">
    <source>
        <dbReference type="ARBA" id="ARBA00023026"/>
    </source>
</evidence>
<dbReference type="GO" id="GO:0006508">
    <property type="term" value="P:proteolysis"/>
    <property type="evidence" value="ECO:0007669"/>
    <property type="project" value="InterPro"/>
</dbReference>
<evidence type="ECO:0000256" key="1">
    <source>
        <dbReference type="ARBA" id="ARBA00022729"/>
    </source>
</evidence>
<keyword evidence="1" id="KW-0732">Signal</keyword>